<dbReference type="GO" id="GO:0016887">
    <property type="term" value="F:ATP hydrolysis activity"/>
    <property type="evidence" value="ECO:0007669"/>
    <property type="project" value="InterPro"/>
</dbReference>
<feature type="domain" description="ABC transporter" evidence="7">
    <location>
        <begin position="3486"/>
        <end position="3721"/>
    </location>
</feature>
<keyword evidence="3" id="KW-0597">Phosphoprotein</keyword>
<dbReference type="Proteomes" id="UP000319792">
    <property type="component" value="Unassembled WGS sequence"/>
</dbReference>
<dbReference type="PROSITE" id="PS00455">
    <property type="entry name" value="AMP_BINDING"/>
    <property type="match status" value="3"/>
</dbReference>
<feature type="domain" description="Carrier" evidence="6">
    <location>
        <begin position="1000"/>
        <end position="1078"/>
    </location>
</feature>
<dbReference type="Pfam" id="PF00668">
    <property type="entry name" value="Condensation"/>
    <property type="match status" value="3"/>
</dbReference>
<dbReference type="PROSITE" id="PS00012">
    <property type="entry name" value="PHOSPHOPANTETHEINE"/>
    <property type="match status" value="2"/>
</dbReference>
<dbReference type="GO" id="GO:0043041">
    <property type="term" value="P:amino acid activation for nonribosomal peptide biosynthetic process"/>
    <property type="evidence" value="ECO:0007669"/>
    <property type="project" value="TreeGrafter"/>
</dbReference>
<evidence type="ECO:0000256" key="2">
    <source>
        <dbReference type="ARBA" id="ARBA00022450"/>
    </source>
</evidence>
<dbReference type="SMART" id="SM00823">
    <property type="entry name" value="PKS_PP"/>
    <property type="match status" value="2"/>
</dbReference>
<dbReference type="SUPFAM" id="SSF52777">
    <property type="entry name" value="CoA-dependent acyltransferases"/>
    <property type="match status" value="6"/>
</dbReference>
<sequence length="3805" mass="404337">MNLLASYAFDLRCSCDLRPREFRLKMLQFQRPAPYNSAIATVVRCDRHAEESLVDHVVHSLTGAQYGMWLGQQMSPDVAYTVAQYVDIRGPFDVATMQTATREASDEFFSPYLRIEVDESGAPVQWLDRSIDAAAQVIDLGLADLPEDQRIDAAVAWMRAEYSRPIDLATDELIINRLIHVSDDRWLWYARAHHVVIDGYGASILQRRVAELYTAHATGTEVAPLKPAPLAPEGFVTAEEKYFASARSEGDAEYWAEVVATLPEAAGLSRVVAAPSTLNLRRNGEPSAEAGARLEAAAERLGTNRTGLVIAAFGAYVAAVSGREQISLSVPVAARTTAALRGSTGMTANVLPVPVRAGSGATVSDIIDGTGLDLRNGLRHQLYPAARMEAPTMREGVVGSTFGDTINIMMFSSALVLGEAAGTLNLLTSGPAEDVAVTVYESEQGALRIDMEANPAAYTVADLDAHYVRFMEYLERFAAAPGGTPLSALTVATDAETEDWTRFAGAAQGAPAAAGSSVPMPELLRRAAAAHPDRVAVVDGDRSITYGELDRYSDRLARYLMTVGAAPEERVALRIPRSLESVIAVWAVTKTGAAFVPIDPKLPAERAEHIATAAAPVATLTPADLARVWGPGANAGASEADWPTIDLANPAYVIFTSGSTGRPKGVSVTHTGLSSLAAELVRSHGLAEGSRVMHFVSPGFDASVLELLMAVDSASTLVVVPPDVYGGEELEEVLAQGQVNGGFITPAAVATLDPAKLPALTSLGVGGDTVPQALVDKWAGDKRTLVNVYGPTETTIAVTLGALQGSEPVRLGGPIPGTRLYVLDAELRPAPAGVAGELYISGPGIARGYHGNPVLTAERFVANPFESDGARMYRSGDLVRWDTDGKLEFLGRVDSQVKLRGFRIELGEIDAAVMRVPGTERAVTVVHGDDTATAELVTYVTGTADPAAITAGISAELPAYMVPAHIVALDEFPLTVNGKVDHKRLPQPERAAVAVVAGRGPKTDAEQLVAAAFAEVIPGVSKDDLNVATTLFDLGGNSLSATRIAARLGSATGTRVSVATVFANPTVEGLAAAIGGAPVPAAAIAPSAPAAAPAAAEPEFTAPSDPEEAAELLPAQHQMWVRNRVSPDGSYHIPVALHLRGDVDVSAMRVALGEVVARHTPLRTVYRNGPTAGEPEVQVLPAGPNLVPFTERTVSIDELTDAASEYAGEPFDLAADVPIRARMYRIDDRHQVLVLVIHHIAADGWSMMPLAGDLATAYASRTRGKAPKFAPLPRTYTEHARSYKHRLTGAPRQALDRFWADVLADPPAESVPPAAVPRSGGVVSAARSIDTRVAPEVWAGVAGLARAHTTTPFIVVHAALAAAISRLSGQSDLVIGTAVAGRGEAELDGLVGMFVNSIPLRTRTANDETFAQHLAAVSRGDLDALDHSDLPFESVLELVDPPRAAGRHPIFQVMLNQRPFDTQHFPMAGVDVEVVPVDVPIARFDLEFTLGADGTIELRYASELYRTEQAESILDALVAVLTAVGIDPQTTIDELPIMSSDRLAELTPVRGVEADFHTPLGQLMREAARTYSNRPAVIDGERVLTYRELYADARKVAAAVLAAGSRPGEAVLTDLPRSAESITAFWGITLAGAAVAPVDPKYPQDRRDYIANDVRARVGVTATGTGVEGVNWVAMDNLDGDGYDPQIVPNLDDAAYVIYTSGSTGQPKGTVVTHRGLGNFAEELHVRLQTGADTRVMAFASTAFDATVLEHLMAIRVGAPLVVVPPGTTGGRELEKIIADHGVTHGFLTPSTLATLNPEAVPSWTTVLAGGEALGPGLAKKWSVGRSLHNGYGPTETTIMTAISDALAGDGRVPIGPPVRGQGLMVLDDELRPVPVGMPGELYVAGPQLARGYHRRPQLTASRFVANPYGEPGSRMYRTGDVVRWTRSDSGQLIVDFVGRNDFQVKIRGIRIELGEIDATIDTMPGVDFVSTQVRPGPDGAPALVAYVKGDVDPAAVRTHVRTRLPGFMVPAAVMIIASVPMGNTGKLDNAALPEPYFGGTGNAAAKPTTPAESRVVEAFRKVLGSEAIGVEDDFFDLGGNSLSANELVGLLGNGIEARTVFDLRTPAAIATALTGDPDRISNESALEDQGLRRVQRGDRMPLSSAQERMWLQNKIDPGPTYNIGAAFLASRPVDKAVLDAALRDLLERHESLRTRYPSSAEGPYQEILPVDAPEVRGFAAEFGTATSNVAGQESAIAEFVARPFALNRDVPLRVMTAPTGKGSILAIAVHHIAADGASVVPLTRDLMAAYLARSTGSEPQWTELPLQYADYAVWQRGQAEKDAGAVDYFAERLAGVPEESSFPADGPRPTIGSTDAGEVAIVLPKDERDALADFASKRGVSMFMVLHAGLAALLHRVNGADDVVVGTPVIGRTDRRLRDVVGMFVNTVALRTTVTGTESFNALVDRIRSGDLDDLVHATAPFERVIEALQPPRSRDRHPVFQVVLSHQNLGDPLSVITSDGGGMFELEPLPLAAATTTFDATFEVREVEEGLRFNLRYRTDLYRPVTAEGIVGRLARLVTAGVASPDTPVADLPVLLPEERELFQRASTTIEPHTMAEILARAVRQRPGAPALRDGDLHYTYSELDSAVSALANRLSGLGVGTGTRVAVSIPRSAASVVAFWAVARLGAVYVPVDPNYPAERIEYILDDAKPAVGLSVRDVASGLPKSVEWVLVDLTTSRVQHPPADVAPVGVDDPAYVIYTSGSTGKPKGVVVPHRGLAAMADSLVRQHAVGAGARVLHFASPSFDASILELLLATWSRAELVIAPVTLYGGSPLGDFLAENEVTHAFITPAALATIPDRDLPLLEALSVGGDVLQSELARRWSNGRILINAYGPTEVTIAATIGAVDPENVGIGSAVTDAQLMICDERLNLVAPGTVGELYVAGPGVAHGYLDRPELTASRFVANPYNDAEGYKRMYRTGDLVRWRASESGDPVLEFVGRSDDQLKVRGFRVEPGEVATAVESHPNVRQAVVVVDRGDGSLEAQAAARLVAYYVTEGSVTVDELRTWVGDRLPRHMIPAVFQEIDRVPVTAHGKTDVKALPPVGAPAPAKDEPAPASPLAAAVAPAAPKQRAVSSASLEGAVAEILSDVLGVASLGMDDDFFAVGGTSLQAAIAVDRLRERFNAEDASIRWFFEDAKVSTIAARIAGAPAPVSTTAVITGVAADSDTAITDPILPLRAGTPGVDPLYCVHPAVGLAWNYLGLSGELDPSIPIVGLQAPGISYPMPPADSIKELARTYVRNIRASRPHGPYNLLGWSLGGLIAHEMAVELRDLGEKVNLALMDAYPLGDYRGPREEMSIAALLREFVGLDVDENAELTTDDALDLLASAGGPARELSRGQMERLLSNYRHNTTLGYSHRPREYDGNMLVFRATEQPTGGLVPQLWRPYVTGLVQVHDIEATHNQLGASPAIDEVARTMNVFLTGNYTAVVKSKSKTLDDSKPLVSVRGLTRKYGRGKKAVYALNGVDLDIAPGSVHALLGPNGAGKTTTVKIISTLMKPSEGSVTIDGVDALADPRRARSIIGLSGQYSAVDENLTGRENLEMFARLYGFDKESAKARANDLLKQFRLTAAADRGSGTYSGGMRRRLDLAGAIIARPRLVVLDEPTTGLDPRSRKDVWDVIARLSKEDGISVLLTTQYLDEAELLADLVTIIDQGRIIRSGTVPELKSAAAADLIQIGIRERDRVTAWPILARHAIDGTAIREASGLSAIRVADGQYKLVAVLNDLREAGVHVESAMLREATLDDVFFALTGEGATKTEEKNA</sequence>
<dbReference type="InterPro" id="IPR009081">
    <property type="entry name" value="PP-bd_ACP"/>
</dbReference>
<dbReference type="PANTHER" id="PTHR45527:SF1">
    <property type="entry name" value="FATTY ACID SYNTHASE"/>
    <property type="match status" value="1"/>
</dbReference>
<dbReference type="Gene3D" id="3.40.50.12780">
    <property type="entry name" value="N-terminal domain of ligase-like"/>
    <property type="match status" value="3"/>
</dbReference>
<dbReference type="InterPro" id="IPR001242">
    <property type="entry name" value="Condensation_dom"/>
</dbReference>
<dbReference type="SMART" id="SM00824">
    <property type="entry name" value="PKS_TE"/>
    <property type="match status" value="1"/>
</dbReference>
<accession>A0A5C5RMA5</accession>
<feature type="domain" description="Carrier" evidence="6">
    <location>
        <begin position="2047"/>
        <end position="2129"/>
    </location>
</feature>
<dbReference type="Gene3D" id="3.30.559.10">
    <property type="entry name" value="Chloramphenicol acetyltransferase-like domain"/>
    <property type="match status" value="3"/>
</dbReference>
<dbReference type="InterPro" id="IPR020845">
    <property type="entry name" value="AMP-binding_CS"/>
</dbReference>
<dbReference type="PROSITE" id="PS00211">
    <property type="entry name" value="ABC_TRANSPORTER_1"/>
    <property type="match status" value="1"/>
</dbReference>
<dbReference type="SUPFAM" id="SSF52540">
    <property type="entry name" value="P-loop containing nucleoside triphosphate hydrolases"/>
    <property type="match status" value="1"/>
</dbReference>
<evidence type="ECO:0000259" key="6">
    <source>
        <dbReference type="PROSITE" id="PS50075"/>
    </source>
</evidence>
<dbReference type="PROSITE" id="PS50075">
    <property type="entry name" value="CARRIER"/>
    <property type="match status" value="3"/>
</dbReference>
<dbReference type="GO" id="GO:0044550">
    <property type="term" value="P:secondary metabolite biosynthetic process"/>
    <property type="evidence" value="ECO:0007669"/>
    <property type="project" value="TreeGrafter"/>
</dbReference>
<dbReference type="FunFam" id="3.40.50.980:FF:000001">
    <property type="entry name" value="Non-ribosomal peptide synthetase"/>
    <property type="match status" value="1"/>
</dbReference>
<dbReference type="Pfam" id="PF13193">
    <property type="entry name" value="AMP-binding_C"/>
    <property type="match status" value="2"/>
</dbReference>
<dbReference type="InterPro" id="IPR010071">
    <property type="entry name" value="AA_adenyl_dom"/>
</dbReference>
<dbReference type="InterPro" id="IPR000873">
    <property type="entry name" value="AMP-dep_synth/lig_dom"/>
</dbReference>
<dbReference type="InterPro" id="IPR023213">
    <property type="entry name" value="CAT-like_dom_sf"/>
</dbReference>
<evidence type="ECO:0000313" key="8">
    <source>
        <dbReference type="EMBL" id="TWS24066.1"/>
    </source>
</evidence>
<evidence type="ECO:0000313" key="9">
    <source>
        <dbReference type="Proteomes" id="UP000319792"/>
    </source>
</evidence>
<dbReference type="SMART" id="SM00382">
    <property type="entry name" value="AAA"/>
    <property type="match status" value="1"/>
</dbReference>
<dbReference type="InterPro" id="IPR042099">
    <property type="entry name" value="ANL_N_sf"/>
</dbReference>
<dbReference type="GO" id="GO:0031177">
    <property type="term" value="F:phosphopantetheine binding"/>
    <property type="evidence" value="ECO:0007669"/>
    <property type="project" value="InterPro"/>
</dbReference>
<comment type="caution">
    <text evidence="8">The sequence shown here is derived from an EMBL/GenBank/DDBJ whole genome shotgun (WGS) entry which is preliminary data.</text>
</comment>
<comment type="cofactor">
    <cofactor evidence="1">
        <name>pantetheine 4'-phosphate</name>
        <dbReference type="ChEBI" id="CHEBI:47942"/>
    </cofactor>
</comment>
<dbReference type="NCBIfam" id="TIGR01733">
    <property type="entry name" value="AA-adenyl-dom"/>
    <property type="match status" value="3"/>
</dbReference>
<keyword evidence="2" id="KW-0596">Phosphopantetheine</keyword>
<dbReference type="InterPro" id="IPR029058">
    <property type="entry name" value="AB_hydrolase_fold"/>
</dbReference>
<dbReference type="InterPro" id="IPR001031">
    <property type="entry name" value="Thioesterase"/>
</dbReference>
<dbReference type="Pfam" id="PF00550">
    <property type="entry name" value="PP-binding"/>
    <property type="match status" value="3"/>
</dbReference>
<name>A0A5C5RMA5_9ACTN</name>
<dbReference type="InterPro" id="IPR045851">
    <property type="entry name" value="AMP-bd_C_sf"/>
</dbReference>
<dbReference type="InterPro" id="IPR036736">
    <property type="entry name" value="ACP-like_sf"/>
</dbReference>
<evidence type="ECO:0000256" key="3">
    <source>
        <dbReference type="ARBA" id="ARBA00022553"/>
    </source>
</evidence>
<dbReference type="SUPFAM" id="SSF47336">
    <property type="entry name" value="ACP-like"/>
    <property type="match status" value="3"/>
</dbReference>
<organism evidence="8 9">
    <name type="scientific">Tsukamurella sputi</name>
    <dbReference type="NCBI Taxonomy" id="2591848"/>
    <lineage>
        <taxon>Bacteria</taxon>
        <taxon>Bacillati</taxon>
        <taxon>Actinomycetota</taxon>
        <taxon>Actinomycetes</taxon>
        <taxon>Mycobacteriales</taxon>
        <taxon>Tsukamurellaceae</taxon>
        <taxon>Tsukamurella</taxon>
    </lineage>
</organism>
<keyword evidence="9" id="KW-1185">Reference proteome</keyword>
<dbReference type="InterPro" id="IPR020806">
    <property type="entry name" value="PKS_PP-bd"/>
</dbReference>
<dbReference type="PROSITE" id="PS50893">
    <property type="entry name" value="ABC_TRANSPORTER_2"/>
    <property type="match status" value="1"/>
</dbReference>
<evidence type="ECO:0000259" key="7">
    <source>
        <dbReference type="PROSITE" id="PS50893"/>
    </source>
</evidence>
<dbReference type="Gene3D" id="3.40.50.300">
    <property type="entry name" value="P-loop containing nucleotide triphosphate hydrolases"/>
    <property type="match status" value="1"/>
</dbReference>
<proteinExistence type="predicted"/>
<dbReference type="InterPro" id="IPR017871">
    <property type="entry name" value="ABC_transporter-like_CS"/>
</dbReference>
<dbReference type="SUPFAM" id="SSF56801">
    <property type="entry name" value="Acetyl-CoA synthetase-like"/>
    <property type="match status" value="3"/>
</dbReference>
<dbReference type="UniPathway" id="UPA00011"/>
<dbReference type="InterPro" id="IPR003593">
    <property type="entry name" value="AAA+_ATPase"/>
</dbReference>
<dbReference type="Gene3D" id="3.30.559.30">
    <property type="entry name" value="Nonribosomal peptide synthetase, condensation domain"/>
    <property type="match status" value="3"/>
</dbReference>
<evidence type="ECO:0000256" key="1">
    <source>
        <dbReference type="ARBA" id="ARBA00001957"/>
    </source>
</evidence>
<dbReference type="EMBL" id="VIGV01000003">
    <property type="protein sequence ID" value="TWS24066.1"/>
    <property type="molecule type" value="Genomic_DNA"/>
</dbReference>
<dbReference type="CDD" id="cd05930">
    <property type="entry name" value="A_NRPS"/>
    <property type="match status" value="2"/>
</dbReference>
<dbReference type="GO" id="GO:0005737">
    <property type="term" value="C:cytoplasm"/>
    <property type="evidence" value="ECO:0007669"/>
    <property type="project" value="TreeGrafter"/>
</dbReference>
<keyword evidence="4" id="KW-0547">Nucleotide-binding</keyword>
<dbReference type="Gene3D" id="3.40.50.1820">
    <property type="entry name" value="alpha/beta hydrolase"/>
    <property type="match status" value="3"/>
</dbReference>
<feature type="domain" description="Carrier" evidence="6">
    <location>
        <begin position="3116"/>
        <end position="3192"/>
    </location>
</feature>
<dbReference type="InterPro" id="IPR027417">
    <property type="entry name" value="P-loop_NTPase"/>
</dbReference>
<gene>
    <name evidence="8" type="ORF">FK268_10560</name>
</gene>
<evidence type="ECO:0000256" key="5">
    <source>
        <dbReference type="ARBA" id="ARBA00022840"/>
    </source>
</evidence>
<dbReference type="Pfam" id="PF00501">
    <property type="entry name" value="AMP-binding"/>
    <property type="match status" value="3"/>
</dbReference>
<dbReference type="FunFam" id="2.30.38.10:FF:000001">
    <property type="entry name" value="Non-ribosomal peptide synthetase PvdI"/>
    <property type="match status" value="1"/>
</dbReference>
<dbReference type="PANTHER" id="PTHR45527">
    <property type="entry name" value="NONRIBOSOMAL PEPTIDE SYNTHETASE"/>
    <property type="match status" value="1"/>
</dbReference>
<dbReference type="InterPro" id="IPR025110">
    <property type="entry name" value="AMP-bd_C"/>
</dbReference>
<dbReference type="Pfam" id="PF00975">
    <property type="entry name" value="Thioesterase"/>
    <property type="match status" value="1"/>
</dbReference>
<dbReference type="GO" id="GO:0005524">
    <property type="term" value="F:ATP binding"/>
    <property type="evidence" value="ECO:0007669"/>
    <property type="project" value="UniProtKB-KW"/>
</dbReference>
<dbReference type="SUPFAM" id="SSF53474">
    <property type="entry name" value="alpha/beta-Hydrolases"/>
    <property type="match status" value="1"/>
</dbReference>
<protein>
    <submittedName>
        <fullName evidence="8">Amino acid adenylation domain-containing protein</fullName>
    </submittedName>
</protein>
<dbReference type="Pfam" id="PF00005">
    <property type="entry name" value="ABC_tran"/>
    <property type="match status" value="1"/>
</dbReference>
<keyword evidence="5" id="KW-0067">ATP-binding</keyword>
<evidence type="ECO:0000256" key="4">
    <source>
        <dbReference type="ARBA" id="ARBA00022741"/>
    </source>
</evidence>
<reference evidence="8 9" key="1">
    <citation type="submission" date="2019-08" db="EMBL/GenBank/DDBJ databases">
        <title>Tsukamurella conjunctivitidis sp. nov., Tsukamurella assacharolytica sp. nov. and Tsukamurella sputae sp. nov. isolated from patients with conjunctivitis, bacteraemia (lymphoma) and respiratory infection (sputum) in Hong Kong.</title>
        <authorList>
            <person name="Fok K.M.N."/>
            <person name="Fong J.Y.H."/>
        </authorList>
    </citation>
    <scope>NUCLEOTIDE SEQUENCE [LARGE SCALE GENOMIC DNA]</scope>
    <source>
        <strain evidence="8 9">HKU70</strain>
    </source>
</reference>
<dbReference type="GO" id="GO:0008610">
    <property type="term" value="P:lipid biosynthetic process"/>
    <property type="evidence" value="ECO:0007669"/>
    <property type="project" value="UniProtKB-ARBA"/>
</dbReference>
<dbReference type="InterPro" id="IPR003439">
    <property type="entry name" value="ABC_transporter-like_ATP-bd"/>
</dbReference>
<dbReference type="Gene3D" id="3.30.300.30">
    <property type="match status" value="3"/>
</dbReference>
<dbReference type="InterPro" id="IPR006162">
    <property type="entry name" value="Ppantetheine_attach_site"/>
</dbReference>
<dbReference type="InterPro" id="IPR020802">
    <property type="entry name" value="TesA-like"/>
</dbReference>
<dbReference type="NCBIfam" id="NF003417">
    <property type="entry name" value="PRK04813.1"/>
    <property type="match status" value="3"/>
</dbReference>